<dbReference type="AlphaFoldDB" id="A0AA38ISE7"/>
<feature type="transmembrane region" description="Helical" evidence="10">
    <location>
        <begin position="68"/>
        <end position="92"/>
    </location>
</feature>
<evidence type="ECO:0000256" key="4">
    <source>
        <dbReference type="ARBA" id="ARBA00022692"/>
    </source>
</evidence>
<evidence type="ECO:0000313" key="11">
    <source>
        <dbReference type="EMBL" id="KAJ3663328.1"/>
    </source>
</evidence>
<keyword evidence="3" id="KW-0716">Sensory transduction</keyword>
<dbReference type="GO" id="GO:0007165">
    <property type="term" value="P:signal transduction"/>
    <property type="evidence" value="ECO:0007669"/>
    <property type="project" value="UniProtKB-KW"/>
</dbReference>
<evidence type="ECO:0000256" key="7">
    <source>
        <dbReference type="ARBA" id="ARBA00023136"/>
    </source>
</evidence>
<dbReference type="GO" id="GO:0005549">
    <property type="term" value="F:odorant binding"/>
    <property type="evidence" value="ECO:0007669"/>
    <property type="project" value="InterPro"/>
</dbReference>
<dbReference type="EMBL" id="JALNTZ010000002">
    <property type="protein sequence ID" value="KAJ3663328.1"/>
    <property type="molecule type" value="Genomic_DNA"/>
</dbReference>
<keyword evidence="2" id="KW-1003">Cell membrane</keyword>
<feature type="transmembrane region" description="Helical" evidence="10">
    <location>
        <begin position="131"/>
        <end position="149"/>
    </location>
</feature>
<keyword evidence="4 10" id="KW-0812">Transmembrane</keyword>
<keyword evidence="12" id="KW-1185">Reference proteome</keyword>
<keyword evidence="5" id="KW-0552">Olfaction</keyword>
<dbReference type="Proteomes" id="UP001168821">
    <property type="component" value="Unassembled WGS sequence"/>
</dbReference>
<evidence type="ECO:0000256" key="5">
    <source>
        <dbReference type="ARBA" id="ARBA00022725"/>
    </source>
</evidence>
<feature type="transmembrane region" description="Helical" evidence="10">
    <location>
        <begin position="287"/>
        <end position="307"/>
    </location>
</feature>
<keyword evidence="6 10" id="KW-1133">Transmembrane helix</keyword>
<evidence type="ECO:0000256" key="1">
    <source>
        <dbReference type="ARBA" id="ARBA00004651"/>
    </source>
</evidence>
<dbReference type="PANTHER" id="PTHR21137:SF35">
    <property type="entry name" value="ODORANT RECEPTOR 19A-RELATED"/>
    <property type="match status" value="1"/>
</dbReference>
<feature type="transmembrane region" description="Helical" evidence="10">
    <location>
        <begin position="35"/>
        <end position="56"/>
    </location>
</feature>
<keyword evidence="9" id="KW-0807">Transducer</keyword>
<accession>A0AA38ISE7</accession>
<protein>
    <recommendedName>
        <fullName evidence="13">7tm 6 domain containing protein</fullName>
    </recommendedName>
</protein>
<evidence type="ECO:0000256" key="10">
    <source>
        <dbReference type="SAM" id="Phobius"/>
    </source>
</evidence>
<evidence type="ECO:0000256" key="9">
    <source>
        <dbReference type="ARBA" id="ARBA00023224"/>
    </source>
</evidence>
<gene>
    <name evidence="11" type="ORF">Zmor_007619</name>
</gene>
<dbReference type="PANTHER" id="PTHR21137">
    <property type="entry name" value="ODORANT RECEPTOR"/>
    <property type="match status" value="1"/>
</dbReference>
<evidence type="ECO:0000256" key="6">
    <source>
        <dbReference type="ARBA" id="ARBA00022989"/>
    </source>
</evidence>
<dbReference type="InterPro" id="IPR004117">
    <property type="entry name" value="7tm6_olfct_rcpt"/>
</dbReference>
<dbReference type="Pfam" id="PF02949">
    <property type="entry name" value="7tm_6"/>
    <property type="match status" value="1"/>
</dbReference>
<evidence type="ECO:0000256" key="8">
    <source>
        <dbReference type="ARBA" id="ARBA00023170"/>
    </source>
</evidence>
<organism evidence="11 12">
    <name type="scientific">Zophobas morio</name>
    <dbReference type="NCBI Taxonomy" id="2755281"/>
    <lineage>
        <taxon>Eukaryota</taxon>
        <taxon>Metazoa</taxon>
        <taxon>Ecdysozoa</taxon>
        <taxon>Arthropoda</taxon>
        <taxon>Hexapoda</taxon>
        <taxon>Insecta</taxon>
        <taxon>Pterygota</taxon>
        <taxon>Neoptera</taxon>
        <taxon>Endopterygota</taxon>
        <taxon>Coleoptera</taxon>
        <taxon>Polyphaga</taxon>
        <taxon>Cucujiformia</taxon>
        <taxon>Tenebrionidae</taxon>
        <taxon>Zophobas</taxon>
    </lineage>
</organism>
<evidence type="ECO:0008006" key="13">
    <source>
        <dbReference type="Google" id="ProtNLM"/>
    </source>
</evidence>
<evidence type="ECO:0000256" key="2">
    <source>
        <dbReference type="ARBA" id="ARBA00022475"/>
    </source>
</evidence>
<proteinExistence type="predicted"/>
<comment type="subcellular location">
    <subcellularLocation>
        <location evidence="1">Cell membrane</location>
        <topology evidence="1">Multi-pass membrane protein</topology>
    </subcellularLocation>
</comment>
<reference evidence="11" key="1">
    <citation type="journal article" date="2023" name="G3 (Bethesda)">
        <title>Whole genome assemblies of Zophobas morio and Tenebrio molitor.</title>
        <authorList>
            <person name="Kaur S."/>
            <person name="Stinson S.A."/>
            <person name="diCenzo G.C."/>
        </authorList>
    </citation>
    <scope>NUCLEOTIDE SEQUENCE</scope>
    <source>
        <strain evidence="11">QUZm001</strain>
    </source>
</reference>
<keyword evidence="8" id="KW-0675">Receptor</keyword>
<dbReference type="GO" id="GO:0005886">
    <property type="term" value="C:plasma membrane"/>
    <property type="evidence" value="ECO:0007669"/>
    <property type="project" value="UniProtKB-SubCell"/>
</dbReference>
<comment type="caution">
    <text evidence="11">The sequence shown here is derived from an EMBL/GenBank/DDBJ whole genome shotgun (WGS) entry which is preliminary data.</text>
</comment>
<evidence type="ECO:0000313" key="12">
    <source>
        <dbReference type="Proteomes" id="UP001168821"/>
    </source>
</evidence>
<feature type="transmembrane region" description="Helical" evidence="10">
    <location>
        <begin position="254"/>
        <end position="275"/>
    </location>
</feature>
<dbReference type="GO" id="GO:0004984">
    <property type="term" value="F:olfactory receptor activity"/>
    <property type="evidence" value="ECO:0007669"/>
    <property type="project" value="InterPro"/>
</dbReference>
<sequence>MSTSKKFDWTHTIKTNILMLRLVGLWPNTNEKYAVNLYTVYAFISVVVIMGGNNFFQIMNIFFVYRHLEALASTIFITITYLQASIKIYFFIKNIGLVKKLVQLLSGSSFGPKNEQQLNIVKPTMKIWETVYVWFFFIVAVTTFVWSIIPLKNTSQSKQLPLAAWYPYNNTMSPLYELTYLYQTVGMWYFAVANVDMDTLIVALMMYIVAQCDILCSDLQNITNKNSCNVNKQITDCIRQHKEILSFAQDSNKFFEMIIVGQFFTSILVLTATMFQLSLVNPISSVGLARIMYASGVTTQIFIYCWFGNEVEVKVRDIYLLSVFRFMRNY</sequence>
<evidence type="ECO:0000256" key="3">
    <source>
        <dbReference type="ARBA" id="ARBA00022606"/>
    </source>
</evidence>
<name>A0AA38ISE7_9CUCU</name>
<keyword evidence="7 10" id="KW-0472">Membrane</keyword>